<dbReference type="GO" id="GO:0004252">
    <property type="term" value="F:serine-type endopeptidase activity"/>
    <property type="evidence" value="ECO:0007669"/>
    <property type="project" value="InterPro"/>
</dbReference>
<evidence type="ECO:0008006" key="4">
    <source>
        <dbReference type="Google" id="ProtNLM"/>
    </source>
</evidence>
<dbReference type="InterPro" id="IPR036852">
    <property type="entry name" value="Peptidase_S8/S53_dom_sf"/>
</dbReference>
<protein>
    <recommendedName>
        <fullName evidence="4">Peptidase S8/S53 domain-containing protein</fullName>
    </recommendedName>
</protein>
<accession>A0A9P4UBS6</accession>
<feature type="compositionally biased region" description="Low complexity" evidence="1">
    <location>
        <begin position="132"/>
        <end position="150"/>
    </location>
</feature>
<name>A0A9P4UBS6_9PLEO</name>
<comment type="caution">
    <text evidence="2">The sequence shown here is derived from an EMBL/GenBank/DDBJ whole genome shotgun (WGS) entry which is preliminary data.</text>
</comment>
<feature type="compositionally biased region" description="Polar residues" evidence="1">
    <location>
        <begin position="151"/>
        <end position="181"/>
    </location>
</feature>
<feature type="region of interest" description="Disordered" evidence="1">
    <location>
        <begin position="212"/>
        <end position="263"/>
    </location>
</feature>
<sequence length="263" mass="28181">MTSPKKNGEAGSMSVFAPAVDIVVPGKPSVPDTGTSQAAAIVAGIAAYFYGLNDINLLHGNADRNMKDFIIDHAWQRVPEISPTENGWPPERLPVVYNLAYGDHKHADDPCSPLHRRDNSSASACSFSQNVTSATSTKSSKTTSKPASKTRSVTSQNATTKPAKSTSRGKKSASSTSDSYFEYSTTTGTWAGHYYYTETKVIVSTVRVTDISTVAPPPPPPPSSEAPPPAETTHKDKSDYQPGCVGGKRDEKGVQRRCPPFKF</sequence>
<keyword evidence="3" id="KW-1185">Reference proteome</keyword>
<dbReference type="Proteomes" id="UP000799764">
    <property type="component" value="Unassembled WGS sequence"/>
</dbReference>
<dbReference type="Gene3D" id="3.40.50.200">
    <property type="entry name" value="Peptidase S8/S53 domain"/>
    <property type="match status" value="1"/>
</dbReference>
<feature type="compositionally biased region" description="Polar residues" evidence="1">
    <location>
        <begin position="120"/>
        <end position="131"/>
    </location>
</feature>
<dbReference type="EMBL" id="MU001499">
    <property type="protein sequence ID" value="KAF2445924.1"/>
    <property type="molecule type" value="Genomic_DNA"/>
</dbReference>
<evidence type="ECO:0000256" key="1">
    <source>
        <dbReference type="SAM" id="MobiDB-lite"/>
    </source>
</evidence>
<reference evidence="2" key="1">
    <citation type="journal article" date="2020" name="Stud. Mycol.">
        <title>101 Dothideomycetes genomes: a test case for predicting lifestyles and emergence of pathogens.</title>
        <authorList>
            <person name="Haridas S."/>
            <person name="Albert R."/>
            <person name="Binder M."/>
            <person name="Bloem J."/>
            <person name="Labutti K."/>
            <person name="Salamov A."/>
            <person name="Andreopoulos B."/>
            <person name="Baker S."/>
            <person name="Barry K."/>
            <person name="Bills G."/>
            <person name="Bluhm B."/>
            <person name="Cannon C."/>
            <person name="Castanera R."/>
            <person name="Culley D."/>
            <person name="Daum C."/>
            <person name="Ezra D."/>
            <person name="Gonzalez J."/>
            <person name="Henrissat B."/>
            <person name="Kuo A."/>
            <person name="Liang C."/>
            <person name="Lipzen A."/>
            <person name="Lutzoni F."/>
            <person name="Magnuson J."/>
            <person name="Mondo S."/>
            <person name="Nolan M."/>
            <person name="Ohm R."/>
            <person name="Pangilinan J."/>
            <person name="Park H.-J."/>
            <person name="Ramirez L."/>
            <person name="Alfaro M."/>
            <person name="Sun H."/>
            <person name="Tritt A."/>
            <person name="Yoshinaga Y."/>
            <person name="Zwiers L.-H."/>
            <person name="Turgeon B."/>
            <person name="Goodwin S."/>
            <person name="Spatafora J."/>
            <person name="Crous P."/>
            <person name="Grigoriev I."/>
        </authorList>
    </citation>
    <scope>NUCLEOTIDE SEQUENCE</scope>
    <source>
        <strain evidence="2">CBS 690.94</strain>
    </source>
</reference>
<evidence type="ECO:0000313" key="3">
    <source>
        <dbReference type="Proteomes" id="UP000799764"/>
    </source>
</evidence>
<evidence type="ECO:0000313" key="2">
    <source>
        <dbReference type="EMBL" id="KAF2445924.1"/>
    </source>
</evidence>
<dbReference type="GO" id="GO:0006508">
    <property type="term" value="P:proteolysis"/>
    <property type="evidence" value="ECO:0007669"/>
    <property type="project" value="InterPro"/>
</dbReference>
<dbReference type="SUPFAM" id="SSF52743">
    <property type="entry name" value="Subtilisin-like"/>
    <property type="match status" value="1"/>
</dbReference>
<feature type="compositionally biased region" description="Basic and acidic residues" evidence="1">
    <location>
        <begin position="110"/>
        <end position="119"/>
    </location>
</feature>
<feature type="region of interest" description="Disordered" evidence="1">
    <location>
        <begin position="110"/>
        <end position="181"/>
    </location>
</feature>
<feature type="compositionally biased region" description="Pro residues" evidence="1">
    <location>
        <begin position="215"/>
        <end position="230"/>
    </location>
</feature>
<proteinExistence type="predicted"/>
<organism evidence="2 3">
    <name type="scientific">Karstenula rhodostoma CBS 690.94</name>
    <dbReference type="NCBI Taxonomy" id="1392251"/>
    <lineage>
        <taxon>Eukaryota</taxon>
        <taxon>Fungi</taxon>
        <taxon>Dikarya</taxon>
        <taxon>Ascomycota</taxon>
        <taxon>Pezizomycotina</taxon>
        <taxon>Dothideomycetes</taxon>
        <taxon>Pleosporomycetidae</taxon>
        <taxon>Pleosporales</taxon>
        <taxon>Massarineae</taxon>
        <taxon>Didymosphaeriaceae</taxon>
        <taxon>Karstenula</taxon>
    </lineage>
</organism>
<dbReference type="AlphaFoldDB" id="A0A9P4UBS6"/>
<gene>
    <name evidence="2" type="ORF">P171DRAFT_276164</name>
</gene>